<name>A0ACB9YHQ6_9PEZI</name>
<accession>A0ACB9YHQ6</accession>
<keyword evidence="2" id="KW-1185">Reference proteome</keyword>
<protein>
    <submittedName>
        <fullName evidence="1">Uncharacterized protein</fullName>
    </submittedName>
</protein>
<sequence length="588" mass="65957">MISRRRPGSPNRKTNSISFHFKLTKPGKSVKSLFAAPREIGGASPSPAPVSFSAVPPLPEPTSTKRKASTSAPSSPTTIRPPRKRPALIQRVLHFDTTKRLTLRPLKALGSPTAGFRSFLTTNEGSDIDLGSGSDRGISVSSQSTSSLASGRGNTRAPGGRERDARDARRVLRTIVEVKEGKYKVKKGGPRGKDLIHRTLRYHGYQLLWKELQKSENKEILDYVNGRKFHFDYTRRPFKGDKQFVIHMPSSFHEGMAGQFNDRIVKWLGNIENGTLCTTAGSRKGETMKIASHISSTLAKRVKYTEPRNDQLEPDLSFKHRFAPVAGLLVEVAWSQSNLQLPDRARRYIEGKKGLIRTVVGLNMNNIYRGGCRATFSVWEAEQIGNKWKLATSEANKEFINEKGEPVSGCELHLTLRDFICEKQVAKFGEIENVPLKIPSAQLYDFYKSAFEDHMMDKAMEEIEGVKGVVNEALKTFLDIEKVIQEQSTEDTDGRTVMGKTELVNVKTMLEEVEKKISDMKKALKSVEEKLTDTMEMVKDEKIEVENEVTELEKKLAEVRATAERIVEPAPKPKRSRIPSAFKRASKK</sequence>
<evidence type="ECO:0000313" key="1">
    <source>
        <dbReference type="EMBL" id="KAI4858952.1"/>
    </source>
</evidence>
<dbReference type="EMBL" id="MU393670">
    <property type="protein sequence ID" value="KAI4858952.1"/>
    <property type="molecule type" value="Genomic_DNA"/>
</dbReference>
<dbReference type="Proteomes" id="UP001497700">
    <property type="component" value="Unassembled WGS sequence"/>
</dbReference>
<comment type="caution">
    <text evidence="1">The sequence shown here is derived from an EMBL/GenBank/DDBJ whole genome shotgun (WGS) entry which is preliminary data.</text>
</comment>
<proteinExistence type="predicted"/>
<gene>
    <name evidence="1" type="ORF">F4820DRAFT_193438</name>
</gene>
<reference evidence="1 2" key="1">
    <citation type="journal article" date="2022" name="New Phytol.">
        <title>Ecological generalism drives hyperdiversity of secondary metabolite gene clusters in xylarialean endophytes.</title>
        <authorList>
            <person name="Franco M.E.E."/>
            <person name="Wisecaver J.H."/>
            <person name="Arnold A.E."/>
            <person name="Ju Y.M."/>
            <person name="Slot J.C."/>
            <person name="Ahrendt S."/>
            <person name="Moore L.P."/>
            <person name="Eastman K.E."/>
            <person name="Scott K."/>
            <person name="Konkel Z."/>
            <person name="Mondo S.J."/>
            <person name="Kuo A."/>
            <person name="Hayes R.D."/>
            <person name="Haridas S."/>
            <person name="Andreopoulos B."/>
            <person name="Riley R."/>
            <person name="LaButti K."/>
            <person name="Pangilinan J."/>
            <person name="Lipzen A."/>
            <person name="Amirebrahimi M."/>
            <person name="Yan J."/>
            <person name="Adam C."/>
            <person name="Keymanesh K."/>
            <person name="Ng V."/>
            <person name="Louie K."/>
            <person name="Northen T."/>
            <person name="Drula E."/>
            <person name="Henrissat B."/>
            <person name="Hsieh H.M."/>
            <person name="Youens-Clark K."/>
            <person name="Lutzoni F."/>
            <person name="Miadlikowska J."/>
            <person name="Eastwood D.C."/>
            <person name="Hamelin R.C."/>
            <person name="Grigoriev I.V."/>
            <person name="U'Ren J.M."/>
        </authorList>
    </citation>
    <scope>NUCLEOTIDE SEQUENCE [LARGE SCALE GENOMIC DNA]</scope>
    <source>
        <strain evidence="1 2">CBS 119005</strain>
    </source>
</reference>
<evidence type="ECO:0000313" key="2">
    <source>
        <dbReference type="Proteomes" id="UP001497700"/>
    </source>
</evidence>
<organism evidence="1 2">
    <name type="scientific">Hypoxylon rubiginosum</name>
    <dbReference type="NCBI Taxonomy" id="110542"/>
    <lineage>
        <taxon>Eukaryota</taxon>
        <taxon>Fungi</taxon>
        <taxon>Dikarya</taxon>
        <taxon>Ascomycota</taxon>
        <taxon>Pezizomycotina</taxon>
        <taxon>Sordariomycetes</taxon>
        <taxon>Xylariomycetidae</taxon>
        <taxon>Xylariales</taxon>
        <taxon>Hypoxylaceae</taxon>
        <taxon>Hypoxylon</taxon>
    </lineage>
</organism>